<feature type="domain" description="Flavodoxin-like" evidence="1">
    <location>
        <begin position="5"/>
        <end position="111"/>
    </location>
</feature>
<reference evidence="2 3" key="1">
    <citation type="submission" date="2019-03" db="EMBL/GenBank/DDBJ databases">
        <title>Single cell metagenomics reveals metabolic interactions within the superorganism composed of flagellate Streblomastix strix and complex community of Bacteroidetes bacteria on its surface.</title>
        <authorList>
            <person name="Treitli S.C."/>
            <person name="Kolisko M."/>
            <person name="Husnik F."/>
            <person name="Keeling P."/>
            <person name="Hampl V."/>
        </authorList>
    </citation>
    <scope>NUCLEOTIDE SEQUENCE [LARGE SCALE GENOMIC DNA]</scope>
    <source>
        <strain evidence="2">St1</strain>
    </source>
</reference>
<dbReference type="SUPFAM" id="SSF52218">
    <property type="entry name" value="Flavoproteins"/>
    <property type="match status" value="1"/>
</dbReference>
<accession>A0A5M8P239</accession>
<organism evidence="2 3">
    <name type="scientific">Candidatus Ordinivivax streblomastigis</name>
    <dbReference type="NCBI Taxonomy" id="2540710"/>
    <lineage>
        <taxon>Bacteria</taxon>
        <taxon>Pseudomonadati</taxon>
        <taxon>Bacteroidota</taxon>
        <taxon>Bacteroidia</taxon>
        <taxon>Bacteroidales</taxon>
        <taxon>Candidatus Ordinivivax</taxon>
    </lineage>
</organism>
<dbReference type="Pfam" id="PF12641">
    <property type="entry name" value="Flavodoxin_3"/>
    <property type="match status" value="1"/>
</dbReference>
<comment type="caution">
    <text evidence="2">The sequence shown here is derived from an EMBL/GenBank/DDBJ whole genome shotgun (WGS) entry which is preliminary data.</text>
</comment>
<dbReference type="AlphaFoldDB" id="A0A5M8P239"/>
<dbReference type="InterPro" id="IPR008254">
    <property type="entry name" value="Flavodoxin/NO_synth"/>
</dbReference>
<dbReference type="EMBL" id="SNRX01000007">
    <property type="protein sequence ID" value="KAA6302513.1"/>
    <property type="molecule type" value="Genomic_DNA"/>
</dbReference>
<sequence>MKYAIRYYSKTGHTQKMAMSIAEEIGVRAETVDVPIEEDVDILFLGSAVYAAGISSEIKKFIAGLDSKIEKVVNFSSAAILPSSYSQIKTLLKAKNIPLDEREFHCRGQFSALHRGRPNEKDLNNLKEFIKIIVEK</sequence>
<protein>
    <recommendedName>
        <fullName evidence="1">Flavodoxin-like domain-containing protein</fullName>
    </recommendedName>
</protein>
<dbReference type="Proteomes" id="UP000324575">
    <property type="component" value="Unassembled WGS sequence"/>
</dbReference>
<dbReference type="InterPro" id="IPR029039">
    <property type="entry name" value="Flavoprotein-like_sf"/>
</dbReference>
<name>A0A5M8P239_9BACT</name>
<evidence type="ECO:0000313" key="3">
    <source>
        <dbReference type="Proteomes" id="UP000324575"/>
    </source>
</evidence>
<evidence type="ECO:0000313" key="2">
    <source>
        <dbReference type="EMBL" id="KAA6302513.1"/>
    </source>
</evidence>
<gene>
    <name evidence="2" type="ORF">EZS26_001345</name>
</gene>
<dbReference type="Gene3D" id="3.40.50.360">
    <property type="match status" value="1"/>
</dbReference>
<dbReference type="GO" id="GO:0010181">
    <property type="term" value="F:FMN binding"/>
    <property type="evidence" value="ECO:0007669"/>
    <property type="project" value="InterPro"/>
</dbReference>
<evidence type="ECO:0000259" key="1">
    <source>
        <dbReference type="Pfam" id="PF12641"/>
    </source>
</evidence>
<proteinExistence type="predicted"/>